<sequence>MGMQLADDTAKSLKKVVESTNSVIDVVGKISAAAQSEAGAIDQVTQGIDQISGVVQTNSATAQQSAASSEELSSQALMLKEQVGRFTLPGGDLPAKEEAQQ</sequence>
<dbReference type="AlphaFoldDB" id="A0A645F9W0"/>
<dbReference type="EMBL" id="VSSQ01056855">
    <property type="protein sequence ID" value="MPN10690.1"/>
    <property type="molecule type" value="Genomic_DNA"/>
</dbReference>
<dbReference type="Gene3D" id="1.10.287.950">
    <property type="entry name" value="Methyl-accepting chemotaxis protein"/>
    <property type="match status" value="1"/>
</dbReference>
<evidence type="ECO:0000256" key="1">
    <source>
        <dbReference type="ARBA" id="ARBA00022500"/>
    </source>
</evidence>
<dbReference type="GO" id="GO:0006935">
    <property type="term" value="P:chemotaxis"/>
    <property type="evidence" value="ECO:0007669"/>
    <property type="project" value="UniProtKB-KW"/>
</dbReference>
<organism evidence="2">
    <name type="scientific">bioreactor metagenome</name>
    <dbReference type="NCBI Taxonomy" id="1076179"/>
    <lineage>
        <taxon>unclassified sequences</taxon>
        <taxon>metagenomes</taxon>
        <taxon>ecological metagenomes</taxon>
    </lineage>
</organism>
<dbReference type="SUPFAM" id="SSF58104">
    <property type="entry name" value="Methyl-accepting chemotaxis protein (MCP) signaling domain"/>
    <property type="match status" value="1"/>
</dbReference>
<dbReference type="GO" id="GO:0004888">
    <property type="term" value="F:transmembrane signaling receptor activity"/>
    <property type="evidence" value="ECO:0007669"/>
    <property type="project" value="TreeGrafter"/>
</dbReference>
<accession>A0A645F9W0</accession>
<gene>
    <name evidence="2" type="primary">tap_13</name>
    <name evidence="2" type="ORF">SDC9_157987</name>
</gene>
<protein>
    <submittedName>
        <fullName evidence="2">Methyl-accepting chemotaxis protein IV</fullName>
    </submittedName>
</protein>
<dbReference type="PANTHER" id="PTHR43531:SF11">
    <property type="entry name" value="METHYL-ACCEPTING CHEMOTAXIS PROTEIN 3"/>
    <property type="match status" value="1"/>
</dbReference>
<dbReference type="InterPro" id="IPR051310">
    <property type="entry name" value="MCP_chemotaxis"/>
</dbReference>
<dbReference type="GO" id="GO:0005886">
    <property type="term" value="C:plasma membrane"/>
    <property type="evidence" value="ECO:0007669"/>
    <property type="project" value="TreeGrafter"/>
</dbReference>
<dbReference type="PANTHER" id="PTHR43531">
    <property type="entry name" value="PROTEIN ICFG"/>
    <property type="match status" value="1"/>
</dbReference>
<evidence type="ECO:0000313" key="2">
    <source>
        <dbReference type="EMBL" id="MPN10690.1"/>
    </source>
</evidence>
<comment type="caution">
    <text evidence="2">The sequence shown here is derived from an EMBL/GenBank/DDBJ whole genome shotgun (WGS) entry which is preliminary data.</text>
</comment>
<proteinExistence type="predicted"/>
<reference evidence="2" key="1">
    <citation type="submission" date="2019-08" db="EMBL/GenBank/DDBJ databases">
        <authorList>
            <person name="Kucharzyk K."/>
            <person name="Murdoch R.W."/>
            <person name="Higgins S."/>
            <person name="Loffler F."/>
        </authorList>
    </citation>
    <scope>NUCLEOTIDE SEQUENCE</scope>
</reference>
<keyword evidence="1" id="KW-0145">Chemotaxis</keyword>
<name>A0A645F9W0_9ZZZZ</name>